<protein>
    <recommendedName>
        <fullName evidence="5">CBS domain-containing protein</fullName>
    </recommendedName>
</protein>
<dbReference type="OrthoDB" id="9810963at2"/>
<feature type="domain" description="DUF294" evidence="2">
    <location>
        <begin position="165"/>
        <end position="300"/>
    </location>
</feature>
<dbReference type="InterPro" id="IPR005105">
    <property type="entry name" value="GlnD_Uridyltrans_N"/>
</dbReference>
<feature type="domain" description="Protein-PII uridylyltransferase N-terminal" evidence="1">
    <location>
        <begin position="11"/>
        <end position="125"/>
    </location>
</feature>
<dbReference type="AlphaFoldDB" id="A0A2S7MXS4"/>
<keyword evidence="4" id="KW-1185">Reference proteome</keyword>
<evidence type="ECO:0008006" key="5">
    <source>
        <dbReference type="Google" id="ProtNLM"/>
    </source>
</evidence>
<evidence type="ECO:0000313" key="4">
    <source>
        <dbReference type="Proteomes" id="UP000239663"/>
    </source>
</evidence>
<dbReference type="Pfam" id="PF03445">
    <property type="entry name" value="DUF294"/>
    <property type="match status" value="1"/>
</dbReference>
<gene>
    <name evidence="3" type="ORF">CYL18_13990</name>
</gene>
<evidence type="ECO:0000259" key="1">
    <source>
        <dbReference type="Pfam" id="PF03445"/>
    </source>
</evidence>
<dbReference type="Pfam" id="PF10335">
    <property type="entry name" value="DUF294_C"/>
    <property type="match status" value="1"/>
</dbReference>
<dbReference type="Proteomes" id="UP000239663">
    <property type="component" value="Unassembled WGS sequence"/>
</dbReference>
<evidence type="ECO:0000259" key="2">
    <source>
        <dbReference type="Pfam" id="PF10335"/>
    </source>
</evidence>
<dbReference type="InterPro" id="IPR018821">
    <property type="entry name" value="DUF294_put_nucleoTrafse_sb-bd"/>
</dbReference>
<dbReference type="GO" id="GO:0008773">
    <property type="term" value="F:[protein-PII] uridylyltransferase activity"/>
    <property type="evidence" value="ECO:0007669"/>
    <property type="project" value="InterPro"/>
</dbReference>
<reference evidence="3 4" key="1">
    <citation type="submission" date="2017-12" db="EMBL/GenBank/DDBJ databases">
        <title>Taxonomic description and draft genome of Pradoshia cofamensis Gen. nov., sp. nov., a thermotolerant bacillale isolated from anterior gut of earthworm Eisenia fetida.</title>
        <authorList>
            <person name="Saha T."/>
            <person name="Chakraborty R."/>
        </authorList>
    </citation>
    <scope>NUCLEOTIDE SEQUENCE [LARGE SCALE GENOMIC DNA]</scope>
    <source>
        <strain evidence="3 4">EAG3</strain>
    </source>
</reference>
<dbReference type="EMBL" id="PKOZ01000009">
    <property type="protein sequence ID" value="PQD94570.1"/>
    <property type="molecule type" value="Genomic_DNA"/>
</dbReference>
<sequence>MKIPPSDSIILNEWHDDIMRRAVHQSLELHASSNGPPPSSFCFFVMGSAGRQEQGIWSDQDHGIIYEQNTEEAKQYFVSLGEEISNGLAITGYRLCDGKVMASNPFWCRSLAEWKGQVDEWTNEDSWESIRYLLTFLDGRCLVGQEAYIEDVKRTAYRFIHEKHLINRILENTMHAKKAVNMLGQFLVETHGTYTGLLNIKETGLFPYVNAGRLLAISGNLMATSTRLRLQELPPSVLNEENKEKFSRQFLKLQKYRLLYGDHTDYESGHYIYIDRLSKAERKELKDLIKDGQQLNEYVRKFAKKEGHHGNE</sequence>
<evidence type="ECO:0000313" key="3">
    <source>
        <dbReference type="EMBL" id="PQD94570.1"/>
    </source>
</evidence>
<name>A0A2S7MXS4_9BACI</name>
<comment type="caution">
    <text evidence="3">The sequence shown here is derived from an EMBL/GenBank/DDBJ whole genome shotgun (WGS) entry which is preliminary data.</text>
</comment>
<dbReference type="CDD" id="cd05401">
    <property type="entry name" value="NT_GlnE_GlnD_like"/>
    <property type="match status" value="1"/>
</dbReference>
<organism evidence="3 4">
    <name type="scientific">Pradoshia eiseniae</name>
    <dbReference type="NCBI Taxonomy" id="2064768"/>
    <lineage>
        <taxon>Bacteria</taxon>
        <taxon>Bacillati</taxon>
        <taxon>Bacillota</taxon>
        <taxon>Bacilli</taxon>
        <taxon>Bacillales</taxon>
        <taxon>Bacillaceae</taxon>
        <taxon>Pradoshia</taxon>
    </lineage>
</organism>
<accession>A0A2S7MXS4</accession>
<proteinExistence type="predicted"/>